<dbReference type="InterPro" id="IPR002818">
    <property type="entry name" value="DJ-1/PfpI"/>
</dbReference>
<dbReference type="PANTHER" id="PTHR43130:SF3">
    <property type="entry name" value="HTH-TYPE TRANSCRIPTIONAL REGULATOR RV1931C"/>
    <property type="match status" value="1"/>
</dbReference>
<reference evidence="4" key="2">
    <citation type="submission" date="2015-01" db="EMBL/GenBank/DDBJ databases">
        <title>Evolutionary Origins and Diversification of the Mycorrhizal Mutualists.</title>
        <authorList>
            <consortium name="DOE Joint Genome Institute"/>
            <consortium name="Mycorrhizal Genomics Consortium"/>
            <person name="Kohler A."/>
            <person name="Kuo A."/>
            <person name="Nagy L.G."/>
            <person name="Floudas D."/>
            <person name="Copeland A."/>
            <person name="Barry K.W."/>
            <person name="Cichocki N."/>
            <person name="Veneault-Fourrey C."/>
            <person name="LaButti K."/>
            <person name="Lindquist E.A."/>
            <person name="Lipzen A."/>
            <person name="Lundell T."/>
            <person name="Morin E."/>
            <person name="Murat C."/>
            <person name="Riley R."/>
            <person name="Ohm R."/>
            <person name="Sun H."/>
            <person name="Tunlid A."/>
            <person name="Henrissat B."/>
            <person name="Grigoriev I.V."/>
            <person name="Hibbett D.S."/>
            <person name="Martin F."/>
        </authorList>
    </citation>
    <scope>NUCLEOTIDE SEQUENCE [LARGE SCALE GENOMIC DNA]</scope>
    <source>
        <strain evidence="4">Zn</strain>
    </source>
</reference>
<dbReference type="Gene3D" id="3.40.50.880">
    <property type="match status" value="1"/>
</dbReference>
<dbReference type="OrthoDB" id="543156at2759"/>
<reference evidence="3 4" key="1">
    <citation type="submission" date="2014-04" db="EMBL/GenBank/DDBJ databases">
        <authorList>
            <consortium name="DOE Joint Genome Institute"/>
            <person name="Kuo A."/>
            <person name="Martino E."/>
            <person name="Perotto S."/>
            <person name="Kohler A."/>
            <person name="Nagy L.G."/>
            <person name="Floudas D."/>
            <person name="Copeland A."/>
            <person name="Barry K.W."/>
            <person name="Cichocki N."/>
            <person name="Veneault-Fourrey C."/>
            <person name="LaButti K."/>
            <person name="Lindquist E.A."/>
            <person name="Lipzen A."/>
            <person name="Lundell T."/>
            <person name="Morin E."/>
            <person name="Murat C."/>
            <person name="Sun H."/>
            <person name="Tunlid A."/>
            <person name="Henrissat B."/>
            <person name="Grigoriev I.V."/>
            <person name="Hibbett D.S."/>
            <person name="Martin F."/>
            <person name="Nordberg H.P."/>
            <person name="Cantor M.N."/>
            <person name="Hua S.X."/>
        </authorList>
    </citation>
    <scope>NUCLEOTIDE SEQUENCE [LARGE SCALE GENOMIC DNA]</scope>
    <source>
        <strain evidence="3 4">Zn</strain>
    </source>
</reference>
<sequence length="230" mass="24605">MSATGKRYNVAILVFNGVDILDFAGPIEIFSHVSLNKNPDNPDRIYKCLTVGRSRTIRAADSLTVATDLLIQDALLDLDQFDMLVVPGGPPAVLAPLLTADSLELELVTAFAKLEPKSLGSEPRTIFSICVGAFFLGAAGILGGLKVTTHHRALERLGQICRGVGSEPASIIEKRFVDGGLSKLGRVSVITAGGISSGLDASLYIVSRQVSKDMADFISRVMEYESRVEK</sequence>
<keyword evidence="1" id="KW-0472">Membrane</keyword>
<dbReference type="CDD" id="cd03139">
    <property type="entry name" value="GATase1_PfpI_2"/>
    <property type="match status" value="1"/>
</dbReference>
<evidence type="ECO:0000313" key="3">
    <source>
        <dbReference type="EMBL" id="KIN06904.1"/>
    </source>
</evidence>
<evidence type="ECO:0000313" key="4">
    <source>
        <dbReference type="Proteomes" id="UP000054321"/>
    </source>
</evidence>
<dbReference type="STRING" id="913774.A0A0C3D6E9"/>
<organism evidence="3 4">
    <name type="scientific">Oidiodendron maius (strain Zn)</name>
    <dbReference type="NCBI Taxonomy" id="913774"/>
    <lineage>
        <taxon>Eukaryota</taxon>
        <taxon>Fungi</taxon>
        <taxon>Dikarya</taxon>
        <taxon>Ascomycota</taxon>
        <taxon>Pezizomycotina</taxon>
        <taxon>Leotiomycetes</taxon>
        <taxon>Leotiomycetes incertae sedis</taxon>
        <taxon>Myxotrichaceae</taxon>
        <taxon>Oidiodendron</taxon>
    </lineage>
</organism>
<gene>
    <name evidence="3" type="ORF">OIDMADRAFT_111462</name>
</gene>
<dbReference type="Proteomes" id="UP000054321">
    <property type="component" value="Unassembled WGS sequence"/>
</dbReference>
<accession>A0A0C3D6E9</accession>
<evidence type="ECO:0000256" key="1">
    <source>
        <dbReference type="SAM" id="Phobius"/>
    </source>
</evidence>
<dbReference type="SUPFAM" id="SSF52317">
    <property type="entry name" value="Class I glutamine amidotransferase-like"/>
    <property type="match status" value="1"/>
</dbReference>
<evidence type="ECO:0000259" key="2">
    <source>
        <dbReference type="Pfam" id="PF01965"/>
    </source>
</evidence>
<feature type="domain" description="DJ-1/PfpI" evidence="2">
    <location>
        <begin position="10"/>
        <end position="165"/>
    </location>
</feature>
<dbReference type="InterPro" id="IPR029062">
    <property type="entry name" value="Class_I_gatase-like"/>
</dbReference>
<keyword evidence="1" id="KW-0812">Transmembrane</keyword>
<keyword evidence="1" id="KW-1133">Transmembrane helix</keyword>
<dbReference type="InParanoid" id="A0A0C3D6E9"/>
<dbReference type="HOGENOM" id="CLU_000445_44_1_1"/>
<dbReference type="InterPro" id="IPR052158">
    <property type="entry name" value="INH-QAR"/>
</dbReference>
<keyword evidence="4" id="KW-1185">Reference proteome</keyword>
<dbReference type="PANTHER" id="PTHR43130">
    <property type="entry name" value="ARAC-FAMILY TRANSCRIPTIONAL REGULATOR"/>
    <property type="match status" value="1"/>
</dbReference>
<dbReference type="AlphaFoldDB" id="A0A0C3D6E9"/>
<feature type="transmembrane region" description="Helical" evidence="1">
    <location>
        <begin position="126"/>
        <end position="145"/>
    </location>
</feature>
<proteinExistence type="predicted"/>
<dbReference type="EMBL" id="KN832870">
    <property type="protein sequence ID" value="KIN06904.1"/>
    <property type="molecule type" value="Genomic_DNA"/>
</dbReference>
<dbReference type="Pfam" id="PF01965">
    <property type="entry name" value="DJ-1_PfpI"/>
    <property type="match status" value="1"/>
</dbReference>
<protein>
    <recommendedName>
        <fullName evidence="2">DJ-1/PfpI domain-containing protein</fullName>
    </recommendedName>
</protein>
<name>A0A0C3D6E9_OIDMZ</name>